<comment type="caution">
    <text evidence="3">The sequence shown here is derived from an EMBL/GenBank/DDBJ whole genome shotgun (WGS) entry which is preliminary data.</text>
</comment>
<dbReference type="CDD" id="cd03808">
    <property type="entry name" value="GT4_CapM-like"/>
    <property type="match status" value="1"/>
</dbReference>
<evidence type="ECO:0000256" key="1">
    <source>
        <dbReference type="SAM" id="Phobius"/>
    </source>
</evidence>
<keyword evidence="3" id="KW-0808">Transferase</keyword>
<keyword evidence="4" id="KW-1185">Reference proteome</keyword>
<feature type="domain" description="Glycosyl transferase family 1" evidence="2">
    <location>
        <begin position="193"/>
        <end position="353"/>
    </location>
</feature>
<gene>
    <name evidence="3" type="ORF">GCL60_13405</name>
</gene>
<dbReference type="SUPFAM" id="SSF53756">
    <property type="entry name" value="UDP-Glycosyltransferase/glycogen phosphorylase"/>
    <property type="match status" value="1"/>
</dbReference>
<proteinExistence type="predicted"/>
<evidence type="ECO:0000259" key="2">
    <source>
        <dbReference type="Pfam" id="PF00534"/>
    </source>
</evidence>
<keyword evidence="1" id="KW-0812">Transmembrane</keyword>
<dbReference type="Pfam" id="PF00534">
    <property type="entry name" value="Glycos_transf_1"/>
    <property type="match status" value="1"/>
</dbReference>
<feature type="transmembrane region" description="Helical" evidence="1">
    <location>
        <begin position="86"/>
        <end position="106"/>
    </location>
</feature>
<dbReference type="PANTHER" id="PTHR12526">
    <property type="entry name" value="GLYCOSYLTRANSFERASE"/>
    <property type="match status" value="1"/>
</dbReference>
<name>A0A6N6VPG3_9BACT</name>
<sequence>MKKNICFIVNNADYFISHRINIANELLKNGDTVELYAPFPSVKSYNYLLEKNIKVFSLPFSREKIAFSGIIKTFLMSFQLGIKNNSIFHLVTIIPIILCGIPLRILNKCCIFSVSGLGTVFISKKYKYKLLKYLVMIIYRFLFNGKKSKLIIQNMDDYFFFKDVIKIKENNIELIKGSGVDPNNYPYYSELPKSECPIILFPARLIKEKGIHEIINASRILNKKNFLHEIWIAGDVDPGNPSSLKSLEIEALKKDNPSLKFLGFRNDIALLLSKCTIVCLPSYREGLPKALIEAAACGRAIITTDVPGCREIVSHEKTGILVKVASALDLSIAIENLLIDQNKMEVLRRQAYNDYLNEFTSNAIVNKIISIYTKLLNI</sequence>
<dbReference type="PANTHER" id="PTHR12526:SF638">
    <property type="entry name" value="SPORE COAT PROTEIN SA"/>
    <property type="match status" value="1"/>
</dbReference>
<dbReference type="GO" id="GO:0016757">
    <property type="term" value="F:glycosyltransferase activity"/>
    <property type="evidence" value="ECO:0007669"/>
    <property type="project" value="InterPro"/>
</dbReference>
<reference evidence="3 4" key="1">
    <citation type="submission" date="2019-10" db="EMBL/GenBank/DDBJ databases">
        <title>New species of Slilvanegrellaceae.</title>
        <authorList>
            <person name="Pitt A."/>
            <person name="Hahn M.W."/>
        </authorList>
    </citation>
    <scope>NUCLEOTIDE SEQUENCE [LARGE SCALE GENOMIC DNA]</scope>
    <source>
        <strain evidence="3 4">SP-Ram-0.45-NSY-1</strain>
    </source>
</reference>
<evidence type="ECO:0000313" key="4">
    <source>
        <dbReference type="Proteomes" id="UP000437748"/>
    </source>
</evidence>
<dbReference type="AlphaFoldDB" id="A0A6N6VPG3"/>
<dbReference type="RefSeq" id="WP_153421251.1">
    <property type="nucleotide sequence ID" value="NZ_WFLM01000005.1"/>
</dbReference>
<evidence type="ECO:0000313" key="3">
    <source>
        <dbReference type="EMBL" id="KAB8036836.1"/>
    </source>
</evidence>
<dbReference type="InterPro" id="IPR001296">
    <property type="entry name" value="Glyco_trans_1"/>
</dbReference>
<organism evidence="3 4">
    <name type="scientific">Silvanigrella paludirubra</name>
    <dbReference type="NCBI Taxonomy" id="2499159"/>
    <lineage>
        <taxon>Bacteria</taxon>
        <taxon>Pseudomonadati</taxon>
        <taxon>Bdellovibrionota</taxon>
        <taxon>Oligoflexia</taxon>
        <taxon>Silvanigrellales</taxon>
        <taxon>Silvanigrellaceae</taxon>
        <taxon>Silvanigrella</taxon>
    </lineage>
</organism>
<dbReference type="EMBL" id="WFLM01000005">
    <property type="protein sequence ID" value="KAB8036836.1"/>
    <property type="molecule type" value="Genomic_DNA"/>
</dbReference>
<keyword evidence="1" id="KW-1133">Transmembrane helix</keyword>
<keyword evidence="1" id="KW-0472">Membrane</keyword>
<dbReference type="OrthoDB" id="9775208at2"/>
<dbReference type="Proteomes" id="UP000437748">
    <property type="component" value="Unassembled WGS sequence"/>
</dbReference>
<accession>A0A6N6VPG3</accession>
<dbReference type="Gene3D" id="3.40.50.2000">
    <property type="entry name" value="Glycogen Phosphorylase B"/>
    <property type="match status" value="2"/>
</dbReference>
<protein>
    <submittedName>
        <fullName evidence="3">Glycosyltransferase</fullName>
    </submittedName>
</protein>